<dbReference type="GO" id="GO:0005615">
    <property type="term" value="C:extracellular space"/>
    <property type="evidence" value="ECO:0007669"/>
    <property type="project" value="InterPro"/>
</dbReference>
<keyword evidence="4" id="KW-0677">Repeat</keyword>
<evidence type="ECO:0000256" key="4">
    <source>
        <dbReference type="ARBA" id="ARBA00022737"/>
    </source>
</evidence>
<protein>
    <submittedName>
        <fullName evidence="6">Serralysin</fullName>
        <ecNumber evidence="6">3.4.24.40</ecNumber>
    </submittedName>
</protein>
<dbReference type="EC" id="3.4.24.40" evidence="6"/>
<reference evidence="6 7" key="1">
    <citation type="submission" date="2020-08" db="EMBL/GenBank/DDBJ databases">
        <title>The Agave Microbiome: Exploring the role of microbial communities in plant adaptations to desert environments.</title>
        <authorList>
            <person name="Partida-Martinez L.P."/>
        </authorList>
    </citation>
    <scope>NUCLEOTIDE SEQUENCE [LARGE SCALE GENOMIC DNA]</scope>
    <source>
        <strain evidence="6 7">AT3.9</strain>
    </source>
</reference>
<dbReference type="InterPro" id="IPR034033">
    <property type="entry name" value="Serralysin-like"/>
</dbReference>
<dbReference type="GO" id="GO:0008237">
    <property type="term" value="F:metallopeptidase activity"/>
    <property type="evidence" value="ECO:0007669"/>
    <property type="project" value="InterPro"/>
</dbReference>
<evidence type="ECO:0000256" key="1">
    <source>
        <dbReference type="ARBA" id="ARBA00001913"/>
    </source>
</evidence>
<comment type="cofactor">
    <cofactor evidence="1">
        <name>Ca(2+)</name>
        <dbReference type="ChEBI" id="CHEBI:29108"/>
    </cofactor>
</comment>
<evidence type="ECO:0000256" key="2">
    <source>
        <dbReference type="ARBA" id="ARBA00004613"/>
    </source>
</evidence>
<dbReference type="GO" id="GO:0005509">
    <property type="term" value="F:calcium ion binding"/>
    <property type="evidence" value="ECO:0007669"/>
    <property type="project" value="InterPro"/>
</dbReference>
<dbReference type="RefSeq" id="WP_183449436.1">
    <property type="nucleotide sequence ID" value="NZ_JACHWB010000002.1"/>
</dbReference>
<dbReference type="InterPro" id="IPR013858">
    <property type="entry name" value="Peptidase_M10B_C"/>
</dbReference>
<comment type="caution">
    <text evidence="6">The sequence shown here is derived from an EMBL/GenBank/DDBJ whole genome shotgun (WGS) entry which is preliminary data.</text>
</comment>
<dbReference type="Proteomes" id="UP000532010">
    <property type="component" value="Unassembled WGS sequence"/>
</dbReference>
<dbReference type="InterPro" id="IPR001343">
    <property type="entry name" value="Hemolysn_Ca-bd"/>
</dbReference>
<keyword evidence="6" id="KW-0378">Hydrolase</keyword>
<dbReference type="Pfam" id="PF08548">
    <property type="entry name" value="Peptidase_M10_C"/>
    <property type="match status" value="1"/>
</dbReference>
<dbReference type="SUPFAM" id="SSF51120">
    <property type="entry name" value="beta-Roll"/>
    <property type="match status" value="1"/>
</dbReference>
<accession>A0A7W4VLD7</accession>
<keyword evidence="7" id="KW-1185">Reference proteome</keyword>
<proteinExistence type="predicted"/>
<dbReference type="InterPro" id="IPR024079">
    <property type="entry name" value="MetalloPept_cat_dom_sf"/>
</dbReference>
<organism evidence="6 7">
    <name type="scientific">Microvirga lupini</name>
    <dbReference type="NCBI Taxonomy" id="420324"/>
    <lineage>
        <taxon>Bacteria</taxon>
        <taxon>Pseudomonadati</taxon>
        <taxon>Pseudomonadota</taxon>
        <taxon>Alphaproteobacteria</taxon>
        <taxon>Hyphomicrobiales</taxon>
        <taxon>Methylobacteriaceae</taxon>
        <taxon>Microvirga</taxon>
    </lineage>
</organism>
<dbReference type="PRINTS" id="PR00313">
    <property type="entry name" value="CABNDNGRPT"/>
</dbReference>
<sequence>MATIRNAVPGAGYGNVFVDSLIWGGKAWDTTSEPIKVYFGQSGDFNAASARHGASEILTSGFQAENWTLAEKDVFDYAAAVFGSVCGLRFELVDSVGKADIVWWKTALGFDALGVHELPNSNQVWGYFDPSTPSWSNMHFGGDGLNTVLHELGHGLGLAHPHDGGADDGTTFPGVTHASSTGSYGLNQGIWTVMSYNTGWDKAGYDVSHGNQAGLGAFDIAALQALYGKNMATGAGRNVYTLPTWNLFSDEQGWFCIWDAGGTDTITAANALAGVQIDLRAATLRAGDRNAGGFISRESGVAGGYTIANGVVIENAMGGRFNDKLYGNAAANTLKGNGGKDSLQGNYGNDILMGGTGSDSLSGGSGSDAFVFNTKPSKTNNLDRISDFKVRYDAIHLENSIFKKIGKPGVLSSKYFEVGSKAGDGNDYLVYNRSKGILYYDADGSGKGKAVEIASLSKNLKMTAADIIVI</sequence>
<keyword evidence="3" id="KW-0964">Secreted</keyword>
<dbReference type="Gene3D" id="3.40.390.10">
    <property type="entry name" value="Collagenase (Catalytic Domain)"/>
    <property type="match status" value="1"/>
</dbReference>
<dbReference type="PROSITE" id="PS00330">
    <property type="entry name" value="HEMOLYSIN_CALCIUM"/>
    <property type="match status" value="2"/>
</dbReference>
<name>A0A7W4VLD7_9HYPH</name>
<comment type="subcellular location">
    <subcellularLocation>
        <location evidence="2">Secreted</location>
    </subcellularLocation>
</comment>
<evidence type="ECO:0000259" key="5">
    <source>
        <dbReference type="Pfam" id="PF08548"/>
    </source>
</evidence>
<evidence type="ECO:0000256" key="3">
    <source>
        <dbReference type="ARBA" id="ARBA00022525"/>
    </source>
</evidence>
<dbReference type="InterPro" id="IPR018511">
    <property type="entry name" value="Hemolysin-typ_Ca-bd_CS"/>
</dbReference>
<evidence type="ECO:0000313" key="7">
    <source>
        <dbReference type="Proteomes" id="UP000532010"/>
    </source>
</evidence>
<dbReference type="AlphaFoldDB" id="A0A7W4VLD7"/>
<dbReference type="Gene3D" id="2.150.10.10">
    <property type="entry name" value="Serralysin-like metalloprotease, C-terminal"/>
    <property type="match status" value="1"/>
</dbReference>
<dbReference type="EMBL" id="JACHWB010000002">
    <property type="protein sequence ID" value="MBB3018855.1"/>
    <property type="molecule type" value="Genomic_DNA"/>
</dbReference>
<dbReference type="SUPFAM" id="SSF55486">
    <property type="entry name" value="Metalloproteases ('zincins'), catalytic domain"/>
    <property type="match status" value="1"/>
</dbReference>
<dbReference type="Pfam" id="PF00353">
    <property type="entry name" value="HemolysinCabind"/>
    <property type="match status" value="2"/>
</dbReference>
<feature type="domain" description="Peptidase M10 serralysin C-terminal" evidence="5">
    <location>
        <begin position="225"/>
        <end position="399"/>
    </location>
</feature>
<dbReference type="InterPro" id="IPR011049">
    <property type="entry name" value="Serralysin-like_metalloprot_C"/>
</dbReference>
<evidence type="ECO:0000313" key="6">
    <source>
        <dbReference type="EMBL" id="MBB3018855.1"/>
    </source>
</evidence>
<gene>
    <name evidence="6" type="ORF">FHR70_001909</name>
</gene>
<dbReference type="CDD" id="cd04277">
    <property type="entry name" value="ZnMc_serralysin_like"/>
    <property type="match status" value="1"/>
</dbReference>